<dbReference type="KEGG" id="yet:CH48_3561"/>
<dbReference type="Pfam" id="PF13417">
    <property type="entry name" value="GST_N_3"/>
    <property type="match status" value="1"/>
</dbReference>
<dbReference type="EMBL" id="CGBR01000012">
    <property type="protein sequence ID" value="CFQ62808.1"/>
    <property type="molecule type" value="Genomic_DNA"/>
</dbReference>
<proteinExistence type="predicted"/>
<dbReference type="Gene3D" id="1.20.1050.10">
    <property type="match status" value="1"/>
</dbReference>
<organism evidence="2 3">
    <name type="scientific">Yersinia enterocolitica</name>
    <dbReference type="NCBI Taxonomy" id="630"/>
    <lineage>
        <taxon>Bacteria</taxon>
        <taxon>Pseudomonadati</taxon>
        <taxon>Pseudomonadota</taxon>
        <taxon>Gammaproteobacteria</taxon>
        <taxon>Enterobacterales</taxon>
        <taxon>Yersiniaceae</taxon>
        <taxon>Yersinia</taxon>
    </lineage>
</organism>
<dbReference type="PANTHER" id="PTHR44051">
    <property type="entry name" value="GLUTATHIONE S-TRANSFERASE-RELATED"/>
    <property type="match status" value="1"/>
</dbReference>
<evidence type="ECO:0000259" key="1">
    <source>
        <dbReference type="PROSITE" id="PS50404"/>
    </source>
</evidence>
<protein>
    <submittedName>
        <fullName evidence="2">Putative transferase</fullName>
    </submittedName>
</protein>
<keyword evidence="2" id="KW-0808">Transferase</keyword>
<dbReference type="CDD" id="cd00570">
    <property type="entry name" value="GST_N_family"/>
    <property type="match status" value="1"/>
</dbReference>
<dbReference type="AlphaFoldDB" id="A0A0E1ND15"/>
<dbReference type="InterPro" id="IPR036249">
    <property type="entry name" value="Thioredoxin-like_sf"/>
</dbReference>
<accession>A0A0E1ND15</accession>
<name>A0A0E1ND15_YEREN</name>
<dbReference type="PROSITE" id="PS50404">
    <property type="entry name" value="GST_NTER"/>
    <property type="match status" value="1"/>
</dbReference>
<dbReference type="InterPro" id="IPR034338">
    <property type="entry name" value="GST_4_C"/>
</dbReference>
<reference evidence="2 3" key="1">
    <citation type="submission" date="2015-03" db="EMBL/GenBank/DDBJ databases">
        <authorList>
            <person name="Murphy D."/>
        </authorList>
    </citation>
    <scope>NUCLEOTIDE SEQUENCE [LARGE SCALE GENOMIC DNA]</scope>
    <source>
        <strain evidence="2 3">IP26249</strain>
    </source>
</reference>
<dbReference type="SUPFAM" id="SSF52833">
    <property type="entry name" value="Thioredoxin-like"/>
    <property type="match status" value="1"/>
</dbReference>
<evidence type="ECO:0000313" key="3">
    <source>
        <dbReference type="Proteomes" id="UP000048841"/>
    </source>
</evidence>
<dbReference type="PATRIC" id="fig|630.129.peg.1935"/>
<dbReference type="InterPro" id="IPR004045">
    <property type="entry name" value="Glutathione_S-Trfase_N"/>
</dbReference>
<dbReference type="PANTHER" id="PTHR44051:SF8">
    <property type="entry name" value="GLUTATHIONE S-TRANSFERASE GSTA"/>
    <property type="match status" value="1"/>
</dbReference>
<dbReference type="Gene3D" id="3.40.30.10">
    <property type="entry name" value="Glutaredoxin"/>
    <property type="match status" value="1"/>
</dbReference>
<evidence type="ECO:0000313" key="2">
    <source>
        <dbReference type="EMBL" id="CFQ62808.1"/>
    </source>
</evidence>
<dbReference type="Proteomes" id="UP000048841">
    <property type="component" value="Unassembled WGS sequence"/>
</dbReference>
<dbReference type="SUPFAM" id="SSF47616">
    <property type="entry name" value="GST C-terminal domain-like"/>
    <property type="match status" value="1"/>
</dbReference>
<dbReference type="InterPro" id="IPR036282">
    <property type="entry name" value="Glutathione-S-Trfase_C_sf"/>
</dbReference>
<gene>
    <name evidence="2" type="primary">yfcF</name>
    <name evidence="2" type="ORF">ERS137941_02100</name>
</gene>
<feature type="domain" description="GST N-terminal" evidence="1">
    <location>
        <begin position="6"/>
        <end position="87"/>
    </location>
</feature>
<dbReference type="RefSeq" id="WP_013649811.1">
    <property type="nucleotide sequence ID" value="NZ_CGBR01000012.1"/>
</dbReference>
<dbReference type="Pfam" id="PF14834">
    <property type="entry name" value="GST_C_4"/>
    <property type="match status" value="1"/>
</dbReference>
<dbReference type="CDD" id="cd03195">
    <property type="entry name" value="GST_C_4"/>
    <property type="match status" value="1"/>
</dbReference>
<sequence length="211" mass="24360">MSQQTIVLYTDVDFFSPYVMSVYVSLTEKALPFTLRTIDLSAGENLREEFGKLSATRRVPTLTIDNFRLSESSAISEYLEERFPSPEYARIYPQDRQERAKAREIQAWLRSDFMPIRAERPTEVVFAGMKMPLLSDQGQQAAHKLISGLERLLSDGRKNLFSEWCIADTDLALMLNRLVLNGDELPGYLSKYASYQWQRPSVQRWCTLSQK</sequence>
<dbReference type="NCBIfam" id="NF011693">
    <property type="entry name" value="PRK15113.1"/>
    <property type="match status" value="1"/>
</dbReference>
<dbReference type="GO" id="GO:0016740">
    <property type="term" value="F:transferase activity"/>
    <property type="evidence" value="ECO:0007669"/>
    <property type="project" value="UniProtKB-KW"/>
</dbReference>